<organism evidence="1">
    <name type="scientific">Aphanomyces invadans</name>
    <dbReference type="NCBI Taxonomy" id="157072"/>
    <lineage>
        <taxon>Eukaryota</taxon>
        <taxon>Sar</taxon>
        <taxon>Stramenopiles</taxon>
        <taxon>Oomycota</taxon>
        <taxon>Saprolegniomycetes</taxon>
        <taxon>Saprolegniales</taxon>
        <taxon>Verrucalvaceae</taxon>
        <taxon>Aphanomyces</taxon>
    </lineage>
</organism>
<dbReference type="VEuPathDB" id="FungiDB:H310_04504"/>
<sequence length="206" mass="22530">METIKRGWTDGDIQDELCRYALKYATNSTGNTVGELILVTHSMGNLITGGSKTSNLLEQKCTYGKSDDDALSGIFLDLVGQCPVDRAYAQLKHQSTVDATLRNQYLSAQSARANHPNKKMLCGESAFGLVTTGSVLQLVSYLSEHDTVNDGVVDFNSCSVGVGEFGTSTTSTNYKASVNHFDASFRNGDGWWGDHRKPIKWFRCVL</sequence>
<evidence type="ECO:0000313" key="1">
    <source>
        <dbReference type="EMBL" id="ETW04148.1"/>
    </source>
</evidence>
<dbReference type="RefSeq" id="XP_008867104.1">
    <property type="nucleotide sequence ID" value="XM_008868882.1"/>
</dbReference>
<accession>A0A024UET2</accession>
<protein>
    <submittedName>
        <fullName evidence="1">Uncharacterized protein</fullName>
    </submittedName>
</protein>
<dbReference type="AlphaFoldDB" id="A0A024UET2"/>
<gene>
    <name evidence="1" type="ORF">H310_04504</name>
</gene>
<name>A0A024UET2_9STRA</name>
<proteinExistence type="predicted"/>
<dbReference type="GeneID" id="20081554"/>
<reference evidence="1" key="1">
    <citation type="submission" date="2013-12" db="EMBL/GenBank/DDBJ databases">
        <title>The Genome Sequence of Aphanomyces invadans NJM9701.</title>
        <authorList>
            <consortium name="The Broad Institute Genomics Platform"/>
            <person name="Russ C."/>
            <person name="Tyler B."/>
            <person name="van West P."/>
            <person name="Dieguez-Uribeondo J."/>
            <person name="Young S.K."/>
            <person name="Zeng Q."/>
            <person name="Gargeya S."/>
            <person name="Fitzgerald M."/>
            <person name="Abouelleil A."/>
            <person name="Alvarado L."/>
            <person name="Chapman S.B."/>
            <person name="Gainer-Dewar J."/>
            <person name="Goldberg J."/>
            <person name="Griggs A."/>
            <person name="Gujja S."/>
            <person name="Hansen M."/>
            <person name="Howarth C."/>
            <person name="Imamovic A."/>
            <person name="Ireland A."/>
            <person name="Larimer J."/>
            <person name="McCowan C."/>
            <person name="Murphy C."/>
            <person name="Pearson M."/>
            <person name="Poon T.W."/>
            <person name="Priest M."/>
            <person name="Roberts A."/>
            <person name="Saif S."/>
            <person name="Shea T."/>
            <person name="Sykes S."/>
            <person name="Wortman J."/>
            <person name="Nusbaum C."/>
            <person name="Birren B."/>
        </authorList>
    </citation>
    <scope>NUCLEOTIDE SEQUENCE [LARGE SCALE GENOMIC DNA]</scope>
    <source>
        <strain evidence="1">NJM9701</strain>
    </source>
</reference>
<dbReference type="EMBL" id="KI913958">
    <property type="protein sequence ID" value="ETW04148.1"/>
    <property type="molecule type" value="Genomic_DNA"/>
</dbReference>
<dbReference type="OrthoDB" id="77154at2759"/>